<sequence>MEKAKTGGRNTMLGRRGFLGVMAGGLLPISARADTPAIVATTGMIADAARALCGLPVSALIGPGMDPHGHRPTRNDIVTLSRADLVFWHGLNLEAQFARLMPDLAQTRPVLAVAETLPAELLLSDPAYPDRPDPHVWFDPALWAQATEGMEPLLAAFAPDVAARGAAYRAQIAEIATYARQALDTIPAEARLLVTAHDAFAYFGRAFGLEVEGVQGISTESEAGLARISELVDLLVARRVPAVFVESSVSDRALRALIEGAAARGQQVRIGGELFSDAMGPDGSYEGTWVGMMDHNVTTITRALGGTAPERGAQGRLAADG</sequence>
<dbReference type="PRINTS" id="PR00691">
    <property type="entry name" value="ADHESINB"/>
</dbReference>
<evidence type="ECO:0000313" key="7">
    <source>
        <dbReference type="EMBL" id="NEX47360.1"/>
    </source>
</evidence>
<organism evidence="7 8">
    <name type="scientific">Pseudotabrizicola algicola</name>
    <dbReference type="NCBI Taxonomy" id="2709381"/>
    <lineage>
        <taxon>Bacteria</taxon>
        <taxon>Pseudomonadati</taxon>
        <taxon>Pseudomonadota</taxon>
        <taxon>Alphaproteobacteria</taxon>
        <taxon>Rhodobacterales</taxon>
        <taxon>Paracoccaceae</taxon>
        <taxon>Pseudotabrizicola</taxon>
    </lineage>
</organism>
<dbReference type="PANTHER" id="PTHR42953:SF1">
    <property type="entry name" value="METAL-BINDING PROTEIN HI_0362-RELATED"/>
    <property type="match status" value="1"/>
</dbReference>
<keyword evidence="3 6" id="KW-0813">Transport</keyword>
<dbReference type="InterPro" id="IPR006128">
    <property type="entry name" value="Lipoprotein_PsaA-like"/>
</dbReference>
<gene>
    <name evidence="7" type="ORF">G3572_14195</name>
</gene>
<dbReference type="Proteomes" id="UP000481421">
    <property type="component" value="Unassembled WGS sequence"/>
</dbReference>
<evidence type="ECO:0000256" key="3">
    <source>
        <dbReference type="ARBA" id="ARBA00022448"/>
    </source>
</evidence>
<proteinExistence type="inferred from homology"/>
<dbReference type="InterPro" id="IPR050492">
    <property type="entry name" value="Bact_metal-bind_prot9"/>
</dbReference>
<evidence type="ECO:0000256" key="5">
    <source>
        <dbReference type="ARBA" id="ARBA00022729"/>
    </source>
</evidence>
<evidence type="ECO:0000313" key="8">
    <source>
        <dbReference type="Proteomes" id="UP000481421"/>
    </source>
</evidence>
<name>A0A6B3RMS9_9RHOB</name>
<keyword evidence="8" id="KW-1185">Reference proteome</keyword>
<dbReference type="InterPro" id="IPR006127">
    <property type="entry name" value="ZnuA-like"/>
</dbReference>
<dbReference type="Gene3D" id="3.40.50.1980">
    <property type="entry name" value="Nitrogenase molybdenum iron protein domain"/>
    <property type="match status" value="2"/>
</dbReference>
<reference evidence="7 8" key="1">
    <citation type="submission" date="2020-02" db="EMBL/GenBank/DDBJ databases">
        <title>Rhodobacter algicola sp. nov., isolated from microalga culture.</title>
        <authorList>
            <person name="Park C.-Y."/>
        </authorList>
    </citation>
    <scope>NUCLEOTIDE SEQUENCE [LARGE SCALE GENOMIC DNA]</scope>
    <source>
        <strain evidence="7 8">ETT8</strain>
    </source>
</reference>
<evidence type="ECO:0000256" key="4">
    <source>
        <dbReference type="ARBA" id="ARBA00022723"/>
    </source>
</evidence>
<dbReference type="PRINTS" id="PR00690">
    <property type="entry name" value="ADHESNFAMILY"/>
</dbReference>
<dbReference type="GO" id="GO:0030001">
    <property type="term" value="P:metal ion transport"/>
    <property type="evidence" value="ECO:0007669"/>
    <property type="project" value="InterPro"/>
</dbReference>
<accession>A0A6B3RMS9</accession>
<evidence type="ECO:0000256" key="2">
    <source>
        <dbReference type="ARBA" id="ARBA00011028"/>
    </source>
</evidence>
<dbReference type="GO" id="GO:0046872">
    <property type="term" value="F:metal ion binding"/>
    <property type="evidence" value="ECO:0007669"/>
    <property type="project" value="UniProtKB-KW"/>
</dbReference>
<dbReference type="GO" id="GO:0030313">
    <property type="term" value="C:cell envelope"/>
    <property type="evidence" value="ECO:0007669"/>
    <property type="project" value="UniProtKB-SubCell"/>
</dbReference>
<evidence type="ECO:0000256" key="1">
    <source>
        <dbReference type="ARBA" id="ARBA00004196"/>
    </source>
</evidence>
<dbReference type="InterPro" id="IPR006129">
    <property type="entry name" value="AdhesinB"/>
</dbReference>
<comment type="similarity">
    <text evidence="2 6">Belongs to the bacterial solute-binding protein 9 family.</text>
</comment>
<dbReference type="PANTHER" id="PTHR42953">
    <property type="entry name" value="HIGH-AFFINITY ZINC UPTAKE SYSTEM PROTEIN ZNUA-RELATED"/>
    <property type="match status" value="1"/>
</dbReference>
<protein>
    <submittedName>
        <fullName evidence="7">Zinc ABC transporter solute-binding protein</fullName>
    </submittedName>
</protein>
<comment type="caution">
    <text evidence="7">The sequence shown here is derived from an EMBL/GenBank/DDBJ whole genome shotgun (WGS) entry which is preliminary data.</text>
</comment>
<comment type="subcellular location">
    <subcellularLocation>
        <location evidence="1">Cell envelope</location>
    </subcellularLocation>
</comment>
<dbReference type="AlphaFoldDB" id="A0A6B3RMS9"/>
<dbReference type="GO" id="GO:0007155">
    <property type="term" value="P:cell adhesion"/>
    <property type="evidence" value="ECO:0007669"/>
    <property type="project" value="InterPro"/>
</dbReference>
<keyword evidence="4" id="KW-0479">Metal-binding</keyword>
<dbReference type="SUPFAM" id="SSF53807">
    <property type="entry name" value="Helical backbone' metal receptor"/>
    <property type="match status" value="1"/>
</dbReference>
<keyword evidence="5" id="KW-0732">Signal</keyword>
<evidence type="ECO:0000256" key="6">
    <source>
        <dbReference type="RuleBase" id="RU003512"/>
    </source>
</evidence>
<dbReference type="EMBL" id="JAAIKE010000004">
    <property type="protein sequence ID" value="NEX47360.1"/>
    <property type="molecule type" value="Genomic_DNA"/>
</dbReference>
<dbReference type="Pfam" id="PF01297">
    <property type="entry name" value="ZnuA"/>
    <property type="match status" value="1"/>
</dbReference>